<keyword evidence="1" id="KW-1133">Transmembrane helix</keyword>
<evidence type="ECO:0000256" key="1">
    <source>
        <dbReference type="SAM" id="Phobius"/>
    </source>
</evidence>
<accession>A0ABV6LL17</accession>
<dbReference type="EMBL" id="JBHLTP010000003">
    <property type="protein sequence ID" value="MFC0522989.1"/>
    <property type="molecule type" value="Genomic_DNA"/>
</dbReference>
<gene>
    <name evidence="2" type="ORF">ACFFGV_05200</name>
</gene>
<name>A0ABV6LL17_9BACI</name>
<keyword evidence="1" id="KW-0472">Membrane</keyword>
<feature type="transmembrane region" description="Helical" evidence="1">
    <location>
        <begin position="33"/>
        <end position="52"/>
    </location>
</feature>
<sequence length="61" mass="6686">MDRFEVLMVACILAGFALIRVPLEGTFLESVEPVTTVIGIVAILLFSLFLLYKGVRAMLGK</sequence>
<comment type="caution">
    <text evidence="2">The sequence shown here is derived from an EMBL/GenBank/DDBJ whole genome shotgun (WGS) entry which is preliminary data.</text>
</comment>
<evidence type="ECO:0000313" key="2">
    <source>
        <dbReference type="EMBL" id="MFC0522989.1"/>
    </source>
</evidence>
<keyword evidence="1" id="KW-0812">Transmembrane</keyword>
<organism evidence="2 3">
    <name type="scientific">Pontibacillus salicampi</name>
    <dbReference type="NCBI Taxonomy" id="1449801"/>
    <lineage>
        <taxon>Bacteria</taxon>
        <taxon>Bacillati</taxon>
        <taxon>Bacillota</taxon>
        <taxon>Bacilli</taxon>
        <taxon>Bacillales</taxon>
        <taxon>Bacillaceae</taxon>
        <taxon>Pontibacillus</taxon>
    </lineage>
</organism>
<protein>
    <submittedName>
        <fullName evidence="2">Uncharacterized protein</fullName>
    </submittedName>
</protein>
<reference evidence="2 3" key="1">
    <citation type="submission" date="2024-09" db="EMBL/GenBank/DDBJ databases">
        <authorList>
            <person name="Sun Q."/>
            <person name="Mori K."/>
        </authorList>
    </citation>
    <scope>NUCLEOTIDE SEQUENCE [LARGE SCALE GENOMIC DNA]</scope>
    <source>
        <strain evidence="2 3">NCAIM B.02529</strain>
    </source>
</reference>
<keyword evidence="3" id="KW-1185">Reference proteome</keyword>
<proteinExistence type="predicted"/>
<dbReference type="RefSeq" id="WP_377345512.1">
    <property type="nucleotide sequence ID" value="NZ_JBHLTP010000003.1"/>
</dbReference>
<evidence type="ECO:0000313" key="3">
    <source>
        <dbReference type="Proteomes" id="UP001589836"/>
    </source>
</evidence>
<dbReference type="Proteomes" id="UP001589836">
    <property type="component" value="Unassembled WGS sequence"/>
</dbReference>